<dbReference type="EMBL" id="JAFJYC010000001">
    <property type="protein sequence ID" value="MBT9432819.1"/>
    <property type="molecule type" value="Genomic_DNA"/>
</dbReference>
<dbReference type="InterPro" id="IPR002611">
    <property type="entry name" value="IstB_ATP-bd"/>
</dbReference>
<dbReference type="SMART" id="SM00382">
    <property type="entry name" value="AAA"/>
    <property type="match status" value="1"/>
</dbReference>
<gene>
    <name evidence="3" type="ORF">JZM24_13000</name>
</gene>
<feature type="coiled-coil region" evidence="1">
    <location>
        <begin position="66"/>
        <end position="95"/>
    </location>
</feature>
<keyword evidence="3" id="KW-0547">Nucleotide-binding</keyword>
<dbReference type="Proteomes" id="UP000811282">
    <property type="component" value="Unassembled WGS sequence"/>
</dbReference>
<dbReference type="RefSeq" id="WP_215669926.1">
    <property type="nucleotide sequence ID" value="NZ_JAFJYC010000001.1"/>
</dbReference>
<keyword evidence="3" id="KW-0067">ATP-binding</keyword>
<dbReference type="InterPro" id="IPR003593">
    <property type="entry name" value="AAA+_ATPase"/>
</dbReference>
<dbReference type="GO" id="GO:0005524">
    <property type="term" value="F:ATP binding"/>
    <property type="evidence" value="ECO:0007669"/>
    <property type="project" value="UniProtKB-KW"/>
</dbReference>
<keyword evidence="1" id="KW-0175">Coiled coil</keyword>
<evidence type="ECO:0000313" key="4">
    <source>
        <dbReference type="Proteomes" id="UP000811282"/>
    </source>
</evidence>
<reference evidence="3 4" key="1">
    <citation type="journal article" date="2021" name="Genome Biol. Evol.">
        <title>The evolution of interdependence in a four-way mealybug symbiosis.</title>
        <authorList>
            <person name="Garber A.I."/>
            <person name="Kupper M."/>
            <person name="Laetsch D.R."/>
            <person name="Weldon S.R."/>
            <person name="Ladinsky M.S."/>
            <person name="Bjorkman P.J."/>
            <person name="McCutcheon J.P."/>
        </authorList>
    </citation>
    <scope>NUCLEOTIDE SEQUENCE [LARGE SCALE GENOMIC DNA]</scope>
    <source>
        <strain evidence="3">SOD</strain>
    </source>
</reference>
<dbReference type="InterPro" id="IPR027417">
    <property type="entry name" value="P-loop_NTPase"/>
</dbReference>
<dbReference type="CDD" id="cd00009">
    <property type="entry name" value="AAA"/>
    <property type="match status" value="1"/>
</dbReference>
<dbReference type="Gene3D" id="3.40.50.300">
    <property type="entry name" value="P-loop containing nucleotide triphosphate hydrolases"/>
    <property type="match status" value="1"/>
</dbReference>
<evidence type="ECO:0000259" key="2">
    <source>
        <dbReference type="SMART" id="SM00382"/>
    </source>
</evidence>
<keyword evidence="4" id="KW-1185">Reference proteome</keyword>
<dbReference type="Pfam" id="PF01695">
    <property type="entry name" value="IstB_IS21"/>
    <property type="match status" value="1"/>
</dbReference>
<dbReference type="SUPFAM" id="SSF52540">
    <property type="entry name" value="P-loop containing nucleoside triphosphate hydrolases"/>
    <property type="match status" value="1"/>
</dbReference>
<organism evidence="3 4">
    <name type="scientific">Candidatus Sodalis endolongispinus</name>
    <dbReference type="NCBI Taxonomy" id="2812662"/>
    <lineage>
        <taxon>Bacteria</taxon>
        <taxon>Pseudomonadati</taxon>
        <taxon>Pseudomonadota</taxon>
        <taxon>Gammaproteobacteria</taxon>
        <taxon>Enterobacterales</taxon>
        <taxon>Bruguierivoracaceae</taxon>
        <taxon>Sodalis</taxon>
    </lineage>
</organism>
<evidence type="ECO:0000313" key="3">
    <source>
        <dbReference type="EMBL" id="MBT9432819.1"/>
    </source>
</evidence>
<sequence>MNYSAEITTVRQKLADLNAPPKPLEHTVYEDKEAICDRHGLFKQRCRRMALHGKGIETRSECPVCLTEKLTQLEHAEAEQEKHRKRSKIKMLMDNLNLPERFADVTLDNYERVNTDAARCLKLCNDYATHWPERLKRGGGLVMCGKPGTGKNHLALSIAKNVINEHQSSALFTTVLRIASEFKSTWSKSAECSEADVIKRYTQPDLLIIDEVGVQFGSEAEKMILFEVINTRYESMKPTIIISNLALNELAGFIGERVIDRMNDGGGCTLTFTWNSYRSRMAA</sequence>
<feature type="domain" description="AAA+ ATPase" evidence="2">
    <location>
        <begin position="137"/>
        <end position="263"/>
    </location>
</feature>
<comment type="caution">
    <text evidence="3">The sequence shown here is derived from an EMBL/GenBank/DDBJ whole genome shotgun (WGS) entry which is preliminary data.</text>
</comment>
<evidence type="ECO:0000256" key="1">
    <source>
        <dbReference type="SAM" id="Coils"/>
    </source>
</evidence>
<proteinExistence type="predicted"/>
<protein>
    <submittedName>
        <fullName evidence="3">ATP-binding protein</fullName>
    </submittedName>
</protein>
<dbReference type="PANTHER" id="PTHR30050">
    <property type="entry name" value="CHROMOSOMAL REPLICATION INITIATOR PROTEIN DNAA"/>
    <property type="match status" value="1"/>
</dbReference>
<dbReference type="PANTHER" id="PTHR30050:SF4">
    <property type="entry name" value="ATP-BINDING PROTEIN RV3427C IN INSERTION SEQUENCE-RELATED"/>
    <property type="match status" value="1"/>
</dbReference>
<name>A0ABS5YCR3_9GAMM</name>
<accession>A0ABS5YCR3</accession>